<sequence>MTGMLGVLGQALIYVVPFLLVLTLVVTIHELGHFLTARAFGVKMERFSIGFGRAIFQRTDKQGVEWRLGWLPLGGYVKFAGDLDATGVPDKAGLDALKQELVAADGPGAEKDYLYFKPLWQRALVVAGGPIANFVLAIVIFTLLFSLVGVELRPARVMQVQPDSPAATAGFQPGDLITHVNGKLIADGGEVTQVVALSSGDPVRFTVERAGADVQLTATPERKIEENPIAGRVSVGRIGLALGSSRDEVRHVRYGPIAAVGRGFQETGNILSTTFTYIGRIFTGRESGDQFSGPLGIAKASGALTNAAVAANPDPLAMVGNLLLTLTSFAAILSVGIGFLNLMPVPVLDGGHLMFYAYEAVARRPVAAKVQEAGYRVGLALLASLMLFATWNDLQKLNLFKFLGGLVS</sequence>
<dbReference type="GO" id="GO:0004222">
    <property type="term" value="F:metalloendopeptidase activity"/>
    <property type="evidence" value="ECO:0007669"/>
    <property type="project" value="InterPro"/>
</dbReference>
<proteinExistence type="inferred from homology"/>
<dbReference type="Gene3D" id="2.30.42.10">
    <property type="match status" value="1"/>
</dbReference>
<organism evidence="13 14">
    <name type="scientific">Brevundimonas bullata</name>
    <dbReference type="NCBI Taxonomy" id="13160"/>
    <lineage>
        <taxon>Bacteria</taxon>
        <taxon>Pseudomonadati</taxon>
        <taxon>Pseudomonadota</taxon>
        <taxon>Alphaproteobacteria</taxon>
        <taxon>Caulobacterales</taxon>
        <taxon>Caulobacteraceae</taxon>
        <taxon>Brevundimonas</taxon>
    </lineage>
</organism>
<keyword evidence="14" id="KW-1185">Reference proteome</keyword>
<keyword evidence="6 13" id="KW-0378">Hydrolase</keyword>
<keyword evidence="7" id="KW-0862">Zinc</keyword>
<accession>A0A7W7IP23</accession>
<dbReference type="EMBL" id="JACHKY010000002">
    <property type="protein sequence ID" value="MBB4797857.1"/>
    <property type="molecule type" value="Genomic_DNA"/>
</dbReference>
<feature type="transmembrane region" description="Helical" evidence="11">
    <location>
        <begin position="123"/>
        <end position="148"/>
    </location>
</feature>
<feature type="transmembrane region" description="Helical" evidence="11">
    <location>
        <begin position="373"/>
        <end position="391"/>
    </location>
</feature>
<dbReference type="Pfam" id="PF17820">
    <property type="entry name" value="PDZ_6"/>
    <property type="match status" value="1"/>
</dbReference>
<reference evidence="13 14" key="1">
    <citation type="submission" date="2020-08" db="EMBL/GenBank/DDBJ databases">
        <title>Functional genomics of gut bacteria from endangered species of beetles.</title>
        <authorList>
            <person name="Carlos-Shanley C."/>
        </authorList>
    </citation>
    <scope>NUCLEOTIDE SEQUENCE [LARGE SCALE GENOMIC DNA]</scope>
    <source>
        <strain evidence="13 14">S00123</strain>
    </source>
</reference>
<evidence type="ECO:0000256" key="10">
    <source>
        <dbReference type="ARBA" id="ARBA00023136"/>
    </source>
</evidence>
<dbReference type="PANTHER" id="PTHR42837">
    <property type="entry name" value="REGULATOR OF SIGMA-E PROTEASE RSEP"/>
    <property type="match status" value="1"/>
</dbReference>
<feature type="transmembrane region" description="Helical" evidence="11">
    <location>
        <begin position="322"/>
        <end position="343"/>
    </location>
</feature>
<feature type="domain" description="PDZ" evidence="12">
    <location>
        <begin position="148"/>
        <end position="222"/>
    </location>
</feature>
<gene>
    <name evidence="13" type="ORF">HNP32_001581</name>
</gene>
<dbReference type="GO" id="GO:0016020">
    <property type="term" value="C:membrane"/>
    <property type="evidence" value="ECO:0007669"/>
    <property type="project" value="UniProtKB-SubCell"/>
</dbReference>
<evidence type="ECO:0000313" key="13">
    <source>
        <dbReference type="EMBL" id="MBB4797857.1"/>
    </source>
</evidence>
<keyword evidence="9" id="KW-0482">Metalloprotease</keyword>
<evidence type="ECO:0000256" key="6">
    <source>
        <dbReference type="ARBA" id="ARBA00022801"/>
    </source>
</evidence>
<keyword evidence="4 13" id="KW-0645">Protease</keyword>
<dbReference type="PANTHER" id="PTHR42837:SF2">
    <property type="entry name" value="MEMBRANE METALLOPROTEASE ARASP2, CHLOROPLASTIC-RELATED"/>
    <property type="match status" value="1"/>
</dbReference>
<dbReference type="InterPro" id="IPR036034">
    <property type="entry name" value="PDZ_sf"/>
</dbReference>
<dbReference type="PROSITE" id="PS50106">
    <property type="entry name" value="PDZ"/>
    <property type="match status" value="1"/>
</dbReference>
<keyword evidence="10 11" id="KW-0472">Membrane</keyword>
<dbReference type="EC" id="3.4.24.-" evidence="13"/>
<dbReference type="InterPro" id="IPR008915">
    <property type="entry name" value="Peptidase_M50"/>
</dbReference>
<dbReference type="InterPro" id="IPR004387">
    <property type="entry name" value="Pept_M50_Zn"/>
</dbReference>
<dbReference type="CDD" id="cd06163">
    <property type="entry name" value="S2P-M50_PDZ_RseP-like"/>
    <property type="match status" value="1"/>
</dbReference>
<dbReference type="RefSeq" id="WP_260398380.1">
    <property type="nucleotide sequence ID" value="NZ_JACHKY010000002.1"/>
</dbReference>
<evidence type="ECO:0000256" key="3">
    <source>
        <dbReference type="ARBA" id="ARBA00007931"/>
    </source>
</evidence>
<comment type="caution">
    <text evidence="13">The sequence shown here is derived from an EMBL/GenBank/DDBJ whole genome shotgun (WGS) entry which is preliminary data.</text>
</comment>
<evidence type="ECO:0000256" key="11">
    <source>
        <dbReference type="SAM" id="Phobius"/>
    </source>
</evidence>
<dbReference type="GO" id="GO:0006508">
    <property type="term" value="P:proteolysis"/>
    <property type="evidence" value="ECO:0007669"/>
    <property type="project" value="UniProtKB-KW"/>
</dbReference>
<evidence type="ECO:0000313" key="14">
    <source>
        <dbReference type="Proteomes" id="UP000539957"/>
    </source>
</evidence>
<evidence type="ECO:0000259" key="12">
    <source>
        <dbReference type="PROSITE" id="PS50106"/>
    </source>
</evidence>
<dbReference type="SUPFAM" id="SSF50156">
    <property type="entry name" value="PDZ domain-like"/>
    <property type="match status" value="1"/>
</dbReference>
<evidence type="ECO:0000256" key="1">
    <source>
        <dbReference type="ARBA" id="ARBA00001947"/>
    </source>
</evidence>
<comment type="similarity">
    <text evidence="3">Belongs to the peptidase M50B family.</text>
</comment>
<keyword evidence="5 11" id="KW-0812">Transmembrane</keyword>
<evidence type="ECO:0000256" key="8">
    <source>
        <dbReference type="ARBA" id="ARBA00022989"/>
    </source>
</evidence>
<evidence type="ECO:0000256" key="4">
    <source>
        <dbReference type="ARBA" id="ARBA00022670"/>
    </source>
</evidence>
<dbReference type="AlphaFoldDB" id="A0A7W7IP23"/>
<evidence type="ECO:0000256" key="7">
    <source>
        <dbReference type="ARBA" id="ARBA00022833"/>
    </source>
</evidence>
<dbReference type="Proteomes" id="UP000539957">
    <property type="component" value="Unassembled WGS sequence"/>
</dbReference>
<dbReference type="CDD" id="cd23081">
    <property type="entry name" value="cpPDZ_EcRseP-like"/>
    <property type="match status" value="1"/>
</dbReference>
<dbReference type="InterPro" id="IPR001478">
    <property type="entry name" value="PDZ"/>
</dbReference>
<comment type="subcellular location">
    <subcellularLocation>
        <location evidence="2">Membrane</location>
        <topology evidence="2">Multi-pass membrane protein</topology>
    </subcellularLocation>
</comment>
<name>A0A7W7IP23_9CAUL</name>
<dbReference type="Pfam" id="PF02163">
    <property type="entry name" value="Peptidase_M50"/>
    <property type="match status" value="1"/>
</dbReference>
<evidence type="ECO:0000256" key="5">
    <source>
        <dbReference type="ARBA" id="ARBA00022692"/>
    </source>
</evidence>
<keyword evidence="8 11" id="KW-1133">Transmembrane helix</keyword>
<feature type="transmembrane region" description="Helical" evidence="11">
    <location>
        <begin position="7"/>
        <end position="28"/>
    </location>
</feature>
<comment type="cofactor">
    <cofactor evidence="1">
        <name>Zn(2+)</name>
        <dbReference type="ChEBI" id="CHEBI:29105"/>
    </cofactor>
</comment>
<dbReference type="InterPro" id="IPR041489">
    <property type="entry name" value="PDZ_6"/>
</dbReference>
<evidence type="ECO:0000256" key="9">
    <source>
        <dbReference type="ARBA" id="ARBA00023049"/>
    </source>
</evidence>
<evidence type="ECO:0000256" key="2">
    <source>
        <dbReference type="ARBA" id="ARBA00004141"/>
    </source>
</evidence>
<protein>
    <submittedName>
        <fullName evidence="13">Regulator of sigma E protease</fullName>
        <ecNumber evidence="13">3.4.24.-</ecNumber>
    </submittedName>
</protein>
<dbReference type="SMART" id="SM00228">
    <property type="entry name" value="PDZ"/>
    <property type="match status" value="1"/>
</dbReference>